<dbReference type="InterPro" id="IPR036465">
    <property type="entry name" value="vWFA_dom_sf"/>
</dbReference>
<dbReference type="Gene3D" id="3.40.50.410">
    <property type="entry name" value="von Willebrand factor, type A domain"/>
    <property type="match status" value="2"/>
</dbReference>
<organism evidence="2 3">
    <name type="scientific">Novosphingobium aerophilum</name>
    <dbReference type="NCBI Taxonomy" id="2839843"/>
    <lineage>
        <taxon>Bacteria</taxon>
        <taxon>Pseudomonadati</taxon>
        <taxon>Pseudomonadota</taxon>
        <taxon>Alphaproteobacteria</taxon>
        <taxon>Sphingomonadales</taxon>
        <taxon>Sphingomonadaceae</taxon>
        <taxon>Novosphingobium</taxon>
    </lineage>
</organism>
<sequence length="586" mass="62820">MTPPILLLVGAGVDMGRAYLTQTTLQAACDAGVLAGRRAQAKSGTWGSAEIAKATAMFNFNFLSAGTGATGTTFTPTDAGNGVISGTASTQMPTTIMKMVNRNSFTLSTTCSAEYQISNVDVMFILDVTGSMACAPNGSNCNSGSGSKIVALKEAVRQFYYTMALAMPNNGSARLRFGFVPYAGTVNIGNLVDSGDIPSSYLTSATPYSTKLFNFDTPNFPFTIVSSSQPSSSACNTWANAPATSTRTYSFVSYSGGTCRRRETSTTQNGWRLNPTQPFTYRVATLDTSRLKARAPVEILTGVDLPSSTSNGATVQTRGTYDVISFASQAATATGYYSTMHTWDGCVEERDTVNSLFTNNVAPSGAFDHDVTSAPTNDATRWHPYIGRLVYNRWQRAQLDSTANYFSEQEYCVPPAMKFTTVDTSSATTVPGWLENYLGTLIARGNTYHDIGMIWGARLANPNGIMSANVNDGNLPSISRHIIMLTDGELAPNGDVYSSYGLEDIDNRVAPSGGNLYNYHNARFTTACANARAMGYTLWFIGFGQSLTPQMQSCAPGKAFYASNAATLNDTFRQIASQVADLRLKS</sequence>
<dbReference type="EMBL" id="JACLAU010000028">
    <property type="protein sequence ID" value="MBC2652852.1"/>
    <property type="molecule type" value="Genomic_DNA"/>
</dbReference>
<comment type="caution">
    <text evidence="2">The sequence shown here is derived from an EMBL/GenBank/DDBJ whole genome shotgun (WGS) entry which is preliminary data.</text>
</comment>
<dbReference type="InterPro" id="IPR028087">
    <property type="entry name" value="Tad_N"/>
</dbReference>
<keyword evidence="3" id="KW-1185">Reference proteome</keyword>
<feature type="domain" description="Putative Flp pilus-assembly TadG-like N-terminal" evidence="1">
    <location>
        <begin position="4"/>
        <end position="36"/>
    </location>
</feature>
<reference evidence="2 3" key="1">
    <citation type="submission" date="2020-08" db="EMBL/GenBank/DDBJ databases">
        <title>The genome sequence of Novosphingobium flavum 4Y4.</title>
        <authorList>
            <person name="Liu Y."/>
        </authorList>
    </citation>
    <scope>NUCLEOTIDE SEQUENCE [LARGE SCALE GENOMIC DNA]</scope>
    <source>
        <strain evidence="2 3">4Y4</strain>
    </source>
</reference>
<evidence type="ECO:0000313" key="3">
    <source>
        <dbReference type="Proteomes" id="UP000520156"/>
    </source>
</evidence>
<dbReference type="Proteomes" id="UP000520156">
    <property type="component" value="Unassembled WGS sequence"/>
</dbReference>
<dbReference type="Pfam" id="PF13400">
    <property type="entry name" value="Tad"/>
    <property type="match status" value="1"/>
</dbReference>
<evidence type="ECO:0000259" key="1">
    <source>
        <dbReference type="Pfam" id="PF13400"/>
    </source>
</evidence>
<name>A0A7X1KD71_9SPHN</name>
<accession>A0A7X1KD71</accession>
<evidence type="ECO:0000313" key="2">
    <source>
        <dbReference type="EMBL" id="MBC2652852.1"/>
    </source>
</evidence>
<gene>
    <name evidence="2" type="ORF">H7F49_14235</name>
</gene>
<dbReference type="AlphaFoldDB" id="A0A7X1KD71"/>
<protein>
    <recommendedName>
        <fullName evidence="1">Putative Flp pilus-assembly TadG-like N-terminal domain-containing protein</fullName>
    </recommendedName>
</protein>
<proteinExistence type="predicted"/>
<dbReference type="SUPFAM" id="SSF53300">
    <property type="entry name" value="vWA-like"/>
    <property type="match status" value="1"/>
</dbReference>